<dbReference type="CDD" id="cd02440">
    <property type="entry name" value="AdoMet_MTases"/>
    <property type="match status" value="1"/>
</dbReference>
<evidence type="ECO:0000313" key="2">
    <source>
        <dbReference type="EMBL" id="OAB33778.1"/>
    </source>
</evidence>
<dbReference type="EMBL" id="LVJH01000070">
    <property type="protein sequence ID" value="OAB33778.1"/>
    <property type="molecule type" value="Genomic_DNA"/>
</dbReference>
<sequence length="264" mass="30823">MPIDFFSERNKSTYNLRSVDDSWVEFVDNHFNLQNKRAVDIGCGGGIYSRALCDLGAEKVFGVDFSREILDSAREKSHSYTNLLFIEGGSDKIGLPSLSFDFVLQRALIHHLRDLSDTFREAFRLLSFDGIIMIQDRTPEDCSLPGSKEHLRGYFFELYPELLHKEIARRHDSEKVIEYLNDCGFTSIQEVKLWEIRKVYHTIDDLRIDLLSRTGRSILFELTDEQLFALTDYIITKSEFNANEPIIEMDRWTIWYAVKKEILE</sequence>
<dbReference type="InterPro" id="IPR029063">
    <property type="entry name" value="SAM-dependent_MTases_sf"/>
</dbReference>
<name>A0A168D0V4_9BACL</name>
<dbReference type="InterPro" id="IPR013216">
    <property type="entry name" value="Methyltransf_11"/>
</dbReference>
<reference evidence="2 3" key="1">
    <citation type="submission" date="2016-03" db="EMBL/GenBank/DDBJ databases">
        <title>Draft genome sequence of Paenibacillus glacialis DSM 22343.</title>
        <authorList>
            <person name="Shin S.-K."/>
            <person name="Yi H."/>
        </authorList>
    </citation>
    <scope>NUCLEOTIDE SEQUENCE [LARGE SCALE GENOMIC DNA]</scope>
    <source>
        <strain evidence="2 3">DSM 22343</strain>
    </source>
</reference>
<dbReference type="Pfam" id="PF08241">
    <property type="entry name" value="Methyltransf_11"/>
    <property type="match status" value="1"/>
</dbReference>
<keyword evidence="3" id="KW-1185">Reference proteome</keyword>
<comment type="caution">
    <text evidence="2">The sequence shown here is derived from an EMBL/GenBank/DDBJ whole genome shotgun (WGS) entry which is preliminary data.</text>
</comment>
<dbReference type="Proteomes" id="UP000076967">
    <property type="component" value="Unassembled WGS sequence"/>
</dbReference>
<dbReference type="SUPFAM" id="SSF53335">
    <property type="entry name" value="S-adenosyl-L-methionine-dependent methyltransferases"/>
    <property type="match status" value="1"/>
</dbReference>
<accession>A0A168D0V4</accession>
<dbReference type="GO" id="GO:0008757">
    <property type="term" value="F:S-adenosylmethionine-dependent methyltransferase activity"/>
    <property type="evidence" value="ECO:0007669"/>
    <property type="project" value="InterPro"/>
</dbReference>
<dbReference type="Gene3D" id="3.40.50.150">
    <property type="entry name" value="Vaccinia Virus protein VP39"/>
    <property type="match status" value="1"/>
</dbReference>
<protein>
    <recommendedName>
        <fullName evidence="1">Methyltransferase type 11 domain-containing protein</fullName>
    </recommendedName>
</protein>
<evidence type="ECO:0000259" key="1">
    <source>
        <dbReference type="Pfam" id="PF08241"/>
    </source>
</evidence>
<dbReference type="RefSeq" id="WP_068537460.1">
    <property type="nucleotide sequence ID" value="NZ_LVJH01000070.1"/>
</dbReference>
<gene>
    <name evidence="2" type="ORF">PGLA_22860</name>
</gene>
<dbReference type="STRING" id="494026.PGLA_22860"/>
<dbReference type="PANTHER" id="PTHR43591">
    <property type="entry name" value="METHYLTRANSFERASE"/>
    <property type="match status" value="1"/>
</dbReference>
<dbReference type="AlphaFoldDB" id="A0A168D0V4"/>
<feature type="domain" description="Methyltransferase type 11" evidence="1">
    <location>
        <begin position="39"/>
        <end position="134"/>
    </location>
</feature>
<dbReference type="PANTHER" id="PTHR43591:SF24">
    <property type="entry name" value="2-METHOXY-6-POLYPRENYL-1,4-BENZOQUINOL METHYLASE, MITOCHONDRIAL"/>
    <property type="match status" value="1"/>
</dbReference>
<proteinExistence type="predicted"/>
<organism evidence="2 3">
    <name type="scientific">Paenibacillus glacialis</name>
    <dbReference type="NCBI Taxonomy" id="494026"/>
    <lineage>
        <taxon>Bacteria</taxon>
        <taxon>Bacillati</taxon>
        <taxon>Bacillota</taxon>
        <taxon>Bacilli</taxon>
        <taxon>Bacillales</taxon>
        <taxon>Paenibacillaceae</taxon>
        <taxon>Paenibacillus</taxon>
    </lineage>
</organism>
<dbReference type="OrthoDB" id="9791837at2"/>
<evidence type="ECO:0000313" key="3">
    <source>
        <dbReference type="Proteomes" id="UP000076967"/>
    </source>
</evidence>